<sequence length="159" mass="17514">MSSPHVFPPAPLTIAPAQEAYDYELFAARLADPWLLEQSIAVRPLRMPFLLVPVGGSRRGGYFSVPYLDLGLMVRDLIHTRPGFPDPRLRWSPYPDTCHIVEWGARPPAYRGPADDINLGRFYGYSEHAIARLVNSAASTPRTPQPPSSASPPRSPAAP</sequence>
<dbReference type="EMBL" id="JBIRGQ010000012">
    <property type="protein sequence ID" value="MFH8551476.1"/>
    <property type="molecule type" value="Genomic_DNA"/>
</dbReference>
<feature type="region of interest" description="Disordered" evidence="1">
    <location>
        <begin position="136"/>
        <end position="159"/>
    </location>
</feature>
<feature type="compositionally biased region" description="Pro residues" evidence="1">
    <location>
        <begin position="143"/>
        <end position="159"/>
    </location>
</feature>
<keyword evidence="3" id="KW-1185">Reference proteome</keyword>
<reference evidence="2 3" key="1">
    <citation type="submission" date="2024-10" db="EMBL/GenBank/DDBJ databases">
        <title>The Natural Products Discovery Center: Release of the First 8490 Sequenced Strains for Exploring Actinobacteria Biosynthetic Diversity.</title>
        <authorList>
            <person name="Kalkreuter E."/>
            <person name="Kautsar S.A."/>
            <person name="Yang D."/>
            <person name="Bader C.D."/>
            <person name="Teijaro C.N."/>
            <person name="Fluegel L."/>
            <person name="Davis C.M."/>
            <person name="Simpson J.R."/>
            <person name="Lauterbach L."/>
            <person name="Steele A.D."/>
            <person name="Gui C."/>
            <person name="Meng S."/>
            <person name="Li G."/>
            <person name="Viehrig K."/>
            <person name="Ye F."/>
            <person name="Su P."/>
            <person name="Kiefer A.F."/>
            <person name="Nichols A."/>
            <person name="Cepeda A.J."/>
            <person name="Yan W."/>
            <person name="Fan B."/>
            <person name="Jiang Y."/>
            <person name="Adhikari A."/>
            <person name="Zheng C.-J."/>
            <person name="Schuster L."/>
            <person name="Cowan T.M."/>
            <person name="Smanski M.J."/>
            <person name="Chevrette M.G."/>
            <person name="De Carvalho L.P.S."/>
            <person name="Shen B."/>
        </authorList>
    </citation>
    <scope>NUCLEOTIDE SEQUENCE [LARGE SCALE GENOMIC DNA]</scope>
    <source>
        <strain evidence="2 3">NPDC017990</strain>
    </source>
</reference>
<gene>
    <name evidence="2" type="ORF">ACH4F9_41495</name>
</gene>
<evidence type="ECO:0000256" key="1">
    <source>
        <dbReference type="SAM" id="MobiDB-lite"/>
    </source>
</evidence>
<accession>A0ABW7R7D9</accession>
<proteinExistence type="predicted"/>
<organism evidence="2 3">
    <name type="scientific">Streptomyces longisporoflavus</name>
    <dbReference type="NCBI Taxonomy" id="28044"/>
    <lineage>
        <taxon>Bacteria</taxon>
        <taxon>Bacillati</taxon>
        <taxon>Actinomycetota</taxon>
        <taxon>Actinomycetes</taxon>
        <taxon>Kitasatosporales</taxon>
        <taxon>Streptomycetaceae</taxon>
        <taxon>Streptomyces</taxon>
    </lineage>
</organism>
<dbReference type="RefSeq" id="WP_397718422.1">
    <property type="nucleotide sequence ID" value="NZ_JBIRGN010000012.1"/>
</dbReference>
<dbReference type="Proteomes" id="UP001610818">
    <property type="component" value="Unassembled WGS sequence"/>
</dbReference>
<protein>
    <submittedName>
        <fullName evidence="2">DUF6302 family protein</fullName>
    </submittedName>
</protein>
<dbReference type="InterPro" id="IPR046269">
    <property type="entry name" value="DUF6302"/>
</dbReference>
<name>A0ABW7R7D9_9ACTN</name>
<evidence type="ECO:0000313" key="2">
    <source>
        <dbReference type="EMBL" id="MFH8551476.1"/>
    </source>
</evidence>
<evidence type="ECO:0000313" key="3">
    <source>
        <dbReference type="Proteomes" id="UP001610818"/>
    </source>
</evidence>
<dbReference type="Pfam" id="PF19819">
    <property type="entry name" value="DUF6302"/>
    <property type="match status" value="1"/>
</dbReference>
<comment type="caution">
    <text evidence="2">The sequence shown here is derived from an EMBL/GenBank/DDBJ whole genome shotgun (WGS) entry which is preliminary data.</text>
</comment>